<feature type="transmembrane region" description="Helical" evidence="1">
    <location>
        <begin position="27"/>
        <end position="47"/>
    </location>
</feature>
<proteinExistence type="predicted"/>
<dbReference type="SUPFAM" id="SSF103481">
    <property type="entry name" value="Multidrug resistance efflux transporter EmrE"/>
    <property type="match status" value="2"/>
</dbReference>
<feature type="transmembrane region" description="Helical" evidence="1">
    <location>
        <begin position="68"/>
        <end position="87"/>
    </location>
</feature>
<dbReference type="Proteomes" id="UP000004682">
    <property type="component" value="Unassembled WGS sequence"/>
</dbReference>
<evidence type="ECO:0000313" key="4">
    <source>
        <dbReference type="Proteomes" id="UP000004682"/>
    </source>
</evidence>
<dbReference type="Pfam" id="PF00892">
    <property type="entry name" value="EamA"/>
    <property type="match status" value="1"/>
</dbReference>
<accession>A0ABN0GCN8</accession>
<feature type="transmembrane region" description="Helical" evidence="1">
    <location>
        <begin position="156"/>
        <end position="173"/>
    </location>
</feature>
<organism evidence="3 4">
    <name type="scientific">Burkholderia humptydooensis MSMB43</name>
    <dbReference type="NCBI Taxonomy" id="441157"/>
    <lineage>
        <taxon>Bacteria</taxon>
        <taxon>Pseudomonadati</taxon>
        <taxon>Pseudomonadota</taxon>
        <taxon>Betaproteobacteria</taxon>
        <taxon>Burkholderiales</taxon>
        <taxon>Burkholderiaceae</taxon>
        <taxon>Burkholderia</taxon>
        <taxon>pseudomallei group</taxon>
    </lineage>
</organism>
<feature type="transmembrane region" description="Helical" evidence="1">
    <location>
        <begin position="259"/>
        <end position="283"/>
    </location>
</feature>
<feature type="transmembrane region" description="Helical" evidence="1">
    <location>
        <begin position="127"/>
        <end position="150"/>
    </location>
</feature>
<feature type="transmembrane region" description="Helical" evidence="1">
    <location>
        <begin position="194"/>
        <end position="214"/>
    </location>
</feature>
<keyword evidence="1" id="KW-1133">Transmembrane helix</keyword>
<reference evidence="4" key="1">
    <citation type="journal article" date="2012" name="J. Bacteriol.">
        <title>Revised Genome Sequence of Burkholderia thailandensis MSMB43 with Improved Annotation.</title>
        <authorList>
            <person name="Zhuo Y."/>
            <person name="Liu L."/>
            <person name="Wang Q."/>
            <person name="Liu X."/>
            <person name="Ren B."/>
            <person name="Liu M."/>
            <person name="Ni P."/>
            <person name="Cheng Y.Q."/>
            <person name="Zhang L."/>
        </authorList>
    </citation>
    <scope>NUCLEOTIDE SEQUENCE [LARGE SCALE GENOMIC DNA]</scope>
    <source>
        <strain evidence="4">MSMB43</strain>
    </source>
</reference>
<dbReference type="EMBL" id="JH692061">
    <property type="protein sequence ID" value="EIP90061.1"/>
    <property type="molecule type" value="Genomic_DNA"/>
</dbReference>
<dbReference type="InterPro" id="IPR037185">
    <property type="entry name" value="EmrE-like"/>
</dbReference>
<dbReference type="InterPro" id="IPR000620">
    <property type="entry name" value="EamA_dom"/>
</dbReference>
<feature type="transmembrane region" description="Helical" evidence="1">
    <location>
        <begin position="99"/>
        <end position="120"/>
    </location>
</feature>
<dbReference type="Gene3D" id="1.10.3730.20">
    <property type="match status" value="1"/>
</dbReference>
<keyword evidence="4" id="KW-1185">Reference proteome</keyword>
<evidence type="ECO:0000313" key="3">
    <source>
        <dbReference type="EMBL" id="EIP90061.1"/>
    </source>
</evidence>
<sequence>MRNAGGCGCLHDPIVDRVMRITMEMPLQVSTVWEWAWVPIVLCAAFGRTVRNAAQRSLTEQAGTLPATLVRFLYGLPFSLLWVLLLWRAAGGLPIVTPAWAGWLTLGAVAQLGGTALLLMAMKQRNFVVSVAFSKTEPLQVALFSLLVLHEAPSRISMLGMLIAMFGVILLTCPKPGQHAAAASAGGRLGLSAVYGLGAGASFALMAVGYRAAALHQPGITPWLNGAWGVLWAQLIQSVLLGGYLVLTNRSGLLTIIRIWRFSLTVGTVGALATIGELTALALHGAADVRTLGLIEVLFSYLVSRKLLREKLGAFERWGLTLVTSGLIVVCAQF</sequence>
<evidence type="ECO:0000256" key="1">
    <source>
        <dbReference type="SAM" id="Phobius"/>
    </source>
</evidence>
<feature type="transmembrane region" description="Helical" evidence="1">
    <location>
        <begin position="226"/>
        <end position="247"/>
    </location>
</feature>
<keyword evidence="1" id="KW-0472">Membrane</keyword>
<name>A0ABN0GCN8_9BURK</name>
<gene>
    <name evidence="3" type="ORF">A33K_13645</name>
</gene>
<protein>
    <submittedName>
        <fullName evidence="3">Permeases of the drug/metabolite transporter</fullName>
    </submittedName>
</protein>
<feature type="domain" description="EamA" evidence="2">
    <location>
        <begin position="37"/>
        <end position="172"/>
    </location>
</feature>
<evidence type="ECO:0000259" key="2">
    <source>
        <dbReference type="Pfam" id="PF00892"/>
    </source>
</evidence>
<keyword evidence="1" id="KW-0812">Transmembrane</keyword>